<organism evidence="1 2">
    <name type="scientific">Linum tenue</name>
    <dbReference type="NCBI Taxonomy" id="586396"/>
    <lineage>
        <taxon>Eukaryota</taxon>
        <taxon>Viridiplantae</taxon>
        <taxon>Streptophyta</taxon>
        <taxon>Embryophyta</taxon>
        <taxon>Tracheophyta</taxon>
        <taxon>Spermatophyta</taxon>
        <taxon>Magnoliopsida</taxon>
        <taxon>eudicotyledons</taxon>
        <taxon>Gunneridae</taxon>
        <taxon>Pentapetalae</taxon>
        <taxon>rosids</taxon>
        <taxon>fabids</taxon>
        <taxon>Malpighiales</taxon>
        <taxon>Linaceae</taxon>
        <taxon>Linum</taxon>
    </lineage>
</organism>
<proteinExistence type="predicted"/>
<protein>
    <submittedName>
        <fullName evidence="1">Uncharacterized protein</fullName>
    </submittedName>
</protein>
<dbReference type="EMBL" id="CAMGYJ010000008">
    <property type="protein sequence ID" value="CAI0461658.1"/>
    <property type="molecule type" value="Genomic_DNA"/>
</dbReference>
<dbReference type="AlphaFoldDB" id="A0AAV0NSQ8"/>
<gene>
    <name evidence="1" type="ORF">LITE_LOCUS35038</name>
</gene>
<comment type="caution">
    <text evidence="1">The sequence shown here is derived from an EMBL/GenBank/DDBJ whole genome shotgun (WGS) entry which is preliminary data.</text>
</comment>
<reference evidence="1" key="1">
    <citation type="submission" date="2022-08" db="EMBL/GenBank/DDBJ databases">
        <authorList>
            <person name="Gutierrez-Valencia J."/>
        </authorList>
    </citation>
    <scope>NUCLEOTIDE SEQUENCE</scope>
</reference>
<keyword evidence="2" id="KW-1185">Reference proteome</keyword>
<name>A0AAV0NSQ8_9ROSI</name>
<evidence type="ECO:0000313" key="1">
    <source>
        <dbReference type="EMBL" id="CAI0461658.1"/>
    </source>
</evidence>
<evidence type="ECO:0000313" key="2">
    <source>
        <dbReference type="Proteomes" id="UP001154282"/>
    </source>
</evidence>
<dbReference type="Proteomes" id="UP001154282">
    <property type="component" value="Unassembled WGS sequence"/>
</dbReference>
<accession>A0AAV0NSQ8</accession>
<sequence>MEERILDSNEDGLLNVGWPRHRRPLHFKVP</sequence>